<evidence type="ECO:0000313" key="1">
    <source>
        <dbReference type="EMBL" id="TQN71258.1"/>
    </source>
</evidence>
<gene>
    <name evidence="1" type="ORF">CSHISOI_04239</name>
</gene>
<proteinExistence type="predicted"/>
<accession>A0A5Q4BW68</accession>
<sequence>MDLLGRANWFRSWITQQLALPRTGLVLCGSRHVSLDAFDAALSAVYFAKVGRFARQLPEWRYFGAGLGNNAFHIRGLVARRQHRRGRGADLAGLLLSDLRSAPGRPFYAATDARDVIFGLLGIAADTAHLRLCPDYSKDGYSEYSVGADASSIQCPPYS</sequence>
<reference evidence="1 2" key="1">
    <citation type="journal article" date="2019" name="Sci. Rep.">
        <title>Colletotrichum shisoi sp. nov., an anthracnose pathogen of Perilla frutescens in Japan: molecular phylogenetic, morphological and genomic evidence.</title>
        <authorList>
            <person name="Gan P."/>
            <person name="Tsushima A."/>
            <person name="Hiroyama R."/>
            <person name="Narusaka M."/>
            <person name="Takano Y."/>
            <person name="Narusaka Y."/>
            <person name="Kawaradani M."/>
            <person name="Damm U."/>
            <person name="Shirasu K."/>
        </authorList>
    </citation>
    <scope>NUCLEOTIDE SEQUENCE [LARGE SCALE GENOMIC DNA]</scope>
    <source>
        <strain evidence="1 2">PG-2018a</strain>
    </source>
</reference>
<dbReference type="Proteomes" id="UP000326340">
    <property type="component" value="Unassembled WGS sequence"/>
</dbReference>
<dbReference type="OrthoDB" id="4845200at2759"/>
<dbReference type="AlphaFoldDB" id="A0A5Q4BW68"/>
<name>A0A5Q4BW68_9PEZI</name>
<evidence type="ECO:0000313" key="2">
    <source>
        <dbReference type="Proteomes" id="UP000326340"/>
    </source>
</evidence>
<comment type="caution">
    <text evidence="1">The sequence shown here is derived from an EMBL/GenBank/DDBJ whole genome shotgun (WGS) entry which is preliminary data.</text>
</comment>
<organism evidence="1 2">
    <name type="scientific">Colletotrichum shisoi</name>
    <dbReference type="NCBI Taxonomy" id="2078593"/>
    <lineage>
        <taxon>Eukaryota</taxon>
        <taxon>Fungi</taxon>
        <taxon>Dikarya</taxon>
        <taxon>Ascomycota</taxon>
        <taxon>Pezizomycotina</taxon>
        <taxon>Sordariomycetes</taxon>
        <taxon>Hypocreomycetidae</taxon>
        <taxon>Glomerellales</taxon>
        <taxon>Glomerellaceae</taxon>
        <taxon>Colletotrichum</taxon>
        <taxon>Colletotrichum destructivum species complex</taxon>
    </lineage>
</organism>
<protein>
    <submittedName>
        <fullName evidence="1">Uncharacterized protein</fullName>
    </submittedName>
</protein>
<dbReference type="EMBL" id="PUHP01000290">
    <property type="protein sequence ID" value="TQN71258.1"/>
    <property type="molecule type" value="Genomic_DNA"/>
</dbReference>
<keyword evidence="2" id="KW-1185">Reference proteome</keyword>